<evidence type="ECO:0000256" key="4">
    <source>
        <dbReference type="ARBA" id="ARBA00022960"/>
    </source>
</evidence>
<dbReference type="GO" id="GO:0016740">
    <property type="term" value="F:transferase activity"/>
    <property type="evidence" value="ECO:0007669"/>
    <property type="project" value="UniProtKB-KW"/>
</dbReference>
<reference evidence="9 10" key="1">
    <citation type="journal article" date="2003" name="J. Bacteriol.">
        <title>Complete genome sequence of the ammonia-oxidizing bacterium and obligate chemolithoautotroph Nitrosomonas europaea.</title>
        <authorList>
            <person name="Chain P."/>
            <person name="Lamerdin J."/>
            <person name="Larimer F."/>
            <person name="Regala W."/>
            <person name="Land M."/>
            <person name="Hauser L."/>
            <person name="Hooper A."/>
            <person name="Klotz M."/>
            <person name="Norton J."/>
            <person name="Sayavedra-Soto L."/>
            <person name="Arciero D."/>
            <person name="Hommes N."/>
            <person name="Whittaker M."/>
            <person name="Arp D."/>
        </authorList>
    </citation>
    <scope>NUCLEOTIDE SEQUENCE [LARGE SCALE GENOMIC DNA]</scope>
    <source>
        <strain evidence="10">ATCC 19718 / CIP 103999 / KCTC 2705 / NBRC 14298</strain>
    </source>
</reference>
<comment type="pathway">
    <text evidence="1 7">Cell wall biogenesis; peptidoglycan biosynthesis.</text>
</comment>
<evidence type="ECO:0000259" key="8">
    <source>
        <dbReference type="PROSITE" id="PS52029"/>
    </source>
</evidence>
<dbReference type="UniPathway" id="UPA00219"/>
<keyword evidence="6 7" id="KW-0961">Cell wall biogenesis/degradation</keyword>
<dbReference type="HOGENOM" id="CLU_102842_3_0_4"/>
<dbReference type="Gene3D" id="2.40.440.10">
    <property type="entry name" value="L,D-transpeptidase catalytic domain-like"/>
    <property type="match status" value="1"/>
</dbReference>
<dbReference type="InterPro" id="IPR005490">
    <property type="entry name" value="LD_TPept_cat_dom"/>
</dbReference>
<dbReference type="GO" id="GO:0071555">
    <property type="term" value="P:cell wall organization"/>
    <property type="evidence" value="ECO:0007669"/>
    <property type="project" value="UniProtKB-UniRule"/>
</dbReference>
<evidence type="ECO:0000256" key="7">
    <source>
        <dbReference type="PROSITE-ProRule" id="PRU01373"/>
    </source>
</evidence>
<dbReference type="PhylomeDB" id="Q82T67"/>
<keyword evidence="5 7" id="KW-0573">Peptidoglycan synthesis</keyword>
<evidence type="ECO:0000256" key="1">
    <source>
        <dbReference type="ARBA" id="ARBA00004752"/>
    </source>
</evidence>
<evidence type="ECO:0000313" key="9">
    <source>
        <dbReference type="EMBL" id="CAD85967.1"/>
    </source>
</evidence>
<evidence type="ECO:0000256" key="3">
    <source>
        <dbReference type="ARBA" id="ARBA00022679"/>
    </source>
</evidence>
<name>Q82T67_NITEU</name>
<feature type="active site" description="Nucleophile" evidence="7">
    <location>
        <position position="158"/>
    </location>
</feature>
<proteinExistence type="inferred from homology"/>
<gene>
    <name evidence="9" type="ordered locus">NE2056</name>
</gene>
<dbReference type="Pfam" id="PF03734">
    <property type="entry name" value="YkuD"/>
    <property type="match status" value="1"/>
</dbReference>
<evidence type="ECO:0000256" key="6">
    <source>
        <dbReference type="ARBA" id="ARBA00023316"/>
    </source>
</evidence>
<organism evidence="9 10">
    <name type="scientific">Nitrosomonas europaea (strain ATCC 19718 / CIP 103999 / KCTC 2705 / NBRC 14298)</name>
    <dbReference type="NCBI Taxonomy" id="228410"/>
    <lineage>
        <taxon>Bacteria</taxon>
        <taxon>Pseudomonadati</taxon>
        <taxon>Pseudomonadota</taxon>
        <taxon>Betaproteobacteria</taxon>
        <taxon>Nitrosomonadales</taxon>
        <taxon>Nitrosomonadaceae</taxon>
        <taxon>Nitrosomonas</taxon>
    </lineage>
</organism>
<keyword evidence="10" id="KW-1185">Reference proteome</keyword>
<dbReference type="KEGG" id="neu:NE2056"/>
<sequence>MKYWLYTSLFLALIFSFRSYANSDIWILIDTLEQRLSVMRGDKAQLAFNNIAIGRYGASSSRMKGDNQTPLGSFQISWIKQHHRYYRFFGVDFPNQEAADLALAEKRISRQAWLSITKAIESSRLPPQDTPLGGYIGIHGIGRGDRTVHARFNWTNGCVALTNAQIDELSSWIKIGTKVVIR</sequence>
<dbReference type="RefSeq" id="WP_011112568.1">
    <property type="nucleotide sequence ID" value="NC_004757.1"/>
</dbReference>
<dbReference type="GO" id="GO:0009252">
    <property type="term" value="P:peptidoglycan biosynthetic process"/>
    <property type="evidence" value="ECO:0007669"/>
    <property type="project" value="UniProtKB-UniPathway"/>
</dbReference>
<evidence type="ECO:0000256" key="2">
    <source>
        <dbReference type="ARBA" id="ARBA00005992"/>
    </source>
</evidence>
<dbReference type="PROSITE" id="PS52029">
    <property type="entry name" value="LD_TPASE"/>
    <property type="match status" value="1"/>
</dbReference>
<accession>Q82T67</accession>
<dbReference type="InterPro" id="IPR038063">
    <property type="entry name" value="Transpep_catalytic_dom"/>
</dbReference>
<protein>
    <recommendedName>
        <fullName evidence="8">L,D-TPase catalytic domain-containing protein</fullName>
    </recommendedName>
</protein>
<keyword evidence="4 7" id="KW-0133">Cell shape</keyword>
<dbReference type="CDD" id="cd16913">
    <property type="entry name" value="YkuD_like"/>
    <property type="match status" value="1"/>
</dbReference>
<dbReference type="PANTHER" id="PTHR36699">
    <property type="entry name" value="LD-TRANSPEPTIDASE"/>
    <property type="match status" value="1"/>
</dbReference>
<dbReference type="Proteomes" id="UP000001416">
    <property type="component" value="Chromosome"/>
</dbReference>
<comment type="similarity">
    <text evidence="2">Belongs to the YkuD family.</text>
</comment>
<keyword evidence="3" id="KW-0808">Transferase</keyword>
<dbReference type="GO" id="GO:0008360">
    <property type="term" value="P:regulation of cell shape"/>
    <property type="evidence" value="ECO:0007669"/>
    <property type="project" value="UniProtKB-UniRule"/>
</dbReference>
<evidence type="ECO:0000313" key="10">
    <source>
        <dbReference type="Proteomes" id="UP000001416"/>
    </source>
</evidence>
<dbReference type="EMBL" id="AL954747">
    <property type="protein sequence ID" value="CAD85967.1"/>
    <property type="molecule type" value="Genomic_DNA"/>
</dbReference>
<dbReference type="STRING" id="228410.NE2056"/>
<dbReference type="OrthoDB" id="9809748at2"/>
<dbReference type="GeneID" id="87105195"/>
<dbReference type="PANTHER" id="PTHR36699:SF1">
    <property type="entry name" value="L,D-TRANSPEPTIDASE YAFK-RELATED"/>
    <property type="match status" value="1"/>
</dbReference>
<dbReference type="AlphaFoldDB" id="Q82T67"/>
<dbReference type="SUPFAM" id="SSF141523">
    <property type="entry name" value="L,D-transpeptidase catalytic domain-like"/>
    <property type="match status" value="1"/>
</dbReference>
<dbReference type="GO" id="GO:0004180">
    <property type="term" value="F:carboxypeptidase activity"/>
    <property type="evidence" value="ECO:0007669"/>
    <property type="project" value="UniProtKB-ARBA"/>
</dbReference>
<feature type="domain" description="L,D-TPase catalytic" evidence="8">
    <location>
        <begin position="25"/>
        <end position="182"/>
    </location>
</feature>
<evidence type="ECO:0000256" key="5">
    <source>
        <dbReference type="ARBA" id="ARBA00022984"/>
    </source>
</evidence>
<dbReference type="eggNOG" id="COG3034">
    <property type="taxonomic scope" value="Bacteria"/>
</dbReference>
<feature type="active site" description="Proton donor/acceptor" evidence="7">
    <location>
        <position position="139"/>
    </location>
</feature>